<dbReference type="InParanoid" id="A0A0C3F4K9"/>
<dbReference type="EMBL" id="KN833008">
    <property type="protein sequence ID" value="KIM79615.1"/>
    <property type="molecule type" value="Genomic_DNA"/>
</dbReference>
<protein>
    <submittedName>
        <fullName evidence="1">Uncharacterized protein</fullName>
    </submittedName>
</protein>
<gene>
    <name evidence="1" type="ORF">PILCRDRAFT_10123</name>
</gene>
<reference evidence="1 2" key="1">
    <citation type="submission" date="2014-04" db="EMBL/GenBank/DDBJ databases">
        <authorList>
            <consortium name="DOE Joint Genome Institute"/>
            <person name="Kuo A."/>
            <person name="Tarkka M."/>
            <person name="Buscot F."/>
            <person name="Kohler A."/>
            <person name="Nagy L.G."/>
            <person name="Floudas D."/>
            <person name="Copeland A."/>
            <person name="Barry K.W."/>
            <person name="Cichocki N."/>
            <person name="Veneault-Fourrey C."/>
            <person name="LaButti K."/>
            <person name="Lindquist E.A."/>
            <person name="Lipzen A."/>
            <person name="Lundell T."/>
            <person name="Morin E."/>
            <person name="Murat C."/>
            <person name="Sun H."/>
            <person name="Tunlid A."/>
            <person name="Henrissat B."/>
            <person name="Grigoriev I.V."/>
            <person name="Hibbett D.S."/>
            <person name="Martin F."/>
            <person name="Nordberg H.P."/>
            <person name="Cantor M.N."/>
            <person name="Hua S.X."/>
        </authorList>
    </citation>
    <scope>NUCLEOTIDE SEQUENCE [LARGE SCALE GENOMIC DNA]</scope>
    <source>
        <strain evidence="1 2">F 1598</strain>
    </source>
</reference>
<evidence type="ECO:0000313" key="2">
    <source>
        <dbReference type="Proteomes" id="UP000054166"/>
    </source>
</evidence>
<reference evidence="2" key="2">
    <citation type="submission" date="2015-01" db="EMBL/GenBank/DDBJ databases">
        <title>Evolutionary Origins and Diversification of the Mycorrhizal Mutualists.</title>
        <authorList>
            <consortium name="DOE Joint Genome Institute"/>
            <consortium name="Mycorrhizal Genomics Consortium"/>
            <person name="Kohler A."/>
            <person name="Kuo A."/>
            <person name="Nagy L.G."/>
            <person name="Floudas D."/>
            <person name="Copeland A."/>
            <person name="Barry K.W."/>
            <person name="Cichocki N."/>
            <person name="Veneault-Fourrey C."/>
            <person name="LaButti K."/>
            <person name="Lindquist E.A."/>
            <person name="Lipzen A."/>
            <person name="Lundell T."/>
            <person name="Morin E."/>
            <person name="Murat C."/>
            <person name="Riley R."/>
            <person name="Ohm R."/>
            <person name="Sun H."/>
            <person name="Tunlid A."/>
            <person name="Henrissat B."/>
            <person name="Grigoriev I.V."/>
            <person name="Hibbett D.S."/>
            <person name="Martin F."/>
        </authorList>
    </citation>
    <scope>NUCLEOTIDE SEQUENCE [LARGE SCALE GENOMIC DNA]</scope>
    <source>
        <strain evidence="2">F 1598</strain>
    </source>
</reference>
<sequence>MVRRDLFLNFASAQRTQPVSTAHCNIAFGELVINFSDDHISENIETLIPVLVDMLDSVPNIDFDQCLSWQDWALPDQLVFSTVSALLRLTSTHTDYAEAAATAIFKFIAEIVEKITTASSVDILTQLTPALHGLYRAIISTLYPWTPGQWELLSTHLNTLIVPDNLDRLNRLLLDIHQEEGANPEAIHFIQTFLARYISRGRPLSGYFLLCCVIETQWTVLAQALSPTQTQTISYGNIVEAAAANKA</sequence>
<dbReference type="AlphaFoldDB" id="A0A0C3F4K9"/>
<dbReference type="HOGENOM" id="CLU_1131339_0_0_1"/>
<organism evidence="1 2">
    <name type="scientific">Piloderma croceum (strain F 1598)</name>
    <dbReference type="NCBI Taxonomy" id="765440"/>
    <lineage>
        <taxon>Eukaryota</taxon>
        <taxon>Fungi</taxon>
        <taxon>Dikarya</taxon>
        <taxon>Basidiomycota</taxon>
        <taxon>Agaricomycotina</taxon>
        <taxon>Agaricomycetes</taxon>
        <taxon>Agaricomycetidae</taxon>
        <taxon>Atheliales</taxon>
        <taxon>Atheliaceae</taxon>
        <taxon>Piloderma</taxon>
    </lineage>
</organism>
<dbReference type="Proteomes" id="UP000054166">
    <property type="component" value="Unassembled WGS sequence"/>
</dbReference>
<feature type="non-terminal residue" evidence="1">
    <location>
        <position position="247"/>
    </location>
</feature>
<proteinExistence type="predicted"/>
<accession>A0A0C3F4K9</accession>
<dbReference type="STRING" id="765440.A0A0C3F4K9"/>
<dbReference type="OrthoDB" id="10264149at2759"/>
<evidence type="ECO:0000313" key="1">
    <source>
        <dbReference type="EMBL" id="KIM79615.1"/>
    </source>
</evidence>
<name>A0A0C3F4K9_PILCF</name>
<keyword evidence="2" id="KW-1185">Reference proteome</keyword>